<evidence type="ECO:0000313" key="1">
    <source>
        <dbReference type="EMBL" id="AFK07156.1"/>
    </source>
</evidence>
<dbReference type="HOGENOM" id="CLU_211547_0_0_0"/>
<gene>
    <name evidence="1" type="ORF">Theba_1473</name>
</gene>
<dbReference type="KEGG" id="mpg:Theba_1473"/>
<dbReference type="EMBL" id="CP003532">
    <property type="protein sequence ID" value="AFK07156.1"/>
    <property type="molecule type" value="Genomic_DNA"/>
</dbReference>
<evidence type="ECO:0000313" key="2">
    <source>
        <dbReference type="Proteomes" id="UP000002881"/>
    </source>
</evidence>
<dbReference type="GeneID" id="87108495"/>
<name>I2F5F3_9BACT</name>
<protein>
    <submittedName>
        <fullName evidence="1">Uncharacterized protein</fullName>
    </submittedName>
</protein>
<proteinExistence type="predicted"/>
<dbReference type="RefSeq" id="WP_006487012.1">
    <property type="nucleotide sequence ID" value="NC_017934.1"/>
</dbReference>
<dbReference type="AlphaFoldDB" id="I2F5F3"/>
<dbReference type="Proteomes" id="UP000002881">
    <property type="component" value="Chromosome"/>
</dbReference>
<accession>I2F5F3</accession>
<sequence precursor="true">MLNSSSVGLRISTDPVQEMTVKYPRVLVIKAAFCLLKDGKSIEHRDLEKTLQTLLSG</sequence>
<keyword evidence="2" id="KW-1185">Reference proteome</keyword>
<dbReference type="STRING" id="660470.Theba_1473"/>
<reference evidence="1 2" key="1">
    <citation type="journal article" date="2012" name="Genome Biol. Evol.">
        <title>Genome Sequence of the Mesophilic Thermotogales Bacterium Mesotoga prima MesG1.Ag.4.2 Reveals the Largest Thermotogales Genome To Date.</title>
        <authorList>
            <person name="Zhaxybayeva O."/>
            <person name="Swithers K.S."/>
            <person name="Foght J."/>
            <person name="Green A.G."/>
            <person name="Bruce D."/>
            <person name="Detter C."/>
            <person name="Han S."/>
            <person name="Teshima H."/>
            <person name="Han J."/>
            <person name="Woyke T."/>
            <person name="Pitluck S."/>
            <person name="Nolan M."/>
            <person name="Ivanova N."/>
            <person name="Pati A."/>
            <person name="Land M.L."/>
            <person name="Dlutek M."/>
            <person name="Doolittle W.F."/>
            <person name="Noll K.M."/>
            <person name="Nesbo C.L."/>
        </authorList>
    </citation>
    <scope>NUCLEOTIDE SEQUENCE [LARGE SCALE GENOMIC DNA]</scope>
    <source>
        <strain evidence="2">mesG1.Ag.4.2</strain>
    </source>
</reference>
<organism evidence="1 2">
    <name type="scientific">Mesotoga prima MesG1.Ag.4.2</name>
    <dbReference type="NCBI Taxonomy" id="660470"/>
    <lineage>
        <taxon>Bacteria</taxon>
        <taxon>Thermotogati</taxon>
        <taxon>Thermotogota</taxon>
        <taxon>Thermotogae</taxon>
        <taxon>Kosmotogales</taxon>
        <taxon>Kosmotogaceae</taxon>
        <taxon>Mesotoga</taxon>
    </lineage>
</organism>